<dbReference type="PANTHER" id="PTHR16140">
    <property type="entry name" value="NON-STRUCTURAL MAINTENANCE OF CHROMOSOMES ELEMENT 4"/>
    <property type="match status" value="1"/>
</dbReference>
<dbReference type="GO" id="GO:0006281">
    <property type="term" value="P:DNA repair"/>
    <property type="evidence" value="ECO:0007669"/>
    <property type="project" value="UniProtKB-UniRule"/>
</dbReference>
<dbReference type="Pfam" id="PF15412">
    <property type="entry name" value="Nse4-Nse3_bdg"/>
    <property type="match status" value="1"/>
</dbReference>
<comment type="subcellular location">
    <subcellularLocation>
        <location evidence="1 7">Nucleus</location>
    </subcellularLocation>
</comment>
<sequence>MTTPQKQSQNERRTIRREYRTLIQETQAKKQDLIQPDSQGLLDVLKKVDVLYSKVQQPREAALDSELLSLTSQLGYEQAQRFKVAPSSFDTVNFITRLRNSLVQLGEDNEVTEDGWNKFGEQVSSKFNDVPVFDFMYGPMNIEIVEKTRKAPVRRQKDDVGKLETAEKIDDSTKMVAESTSGRVQAMKSYIENKKKIDEIDTLTDQKSFSRTVENIFYFSFLLKDGQAKLASDEDGIINIQVSQPPDEADYTTGKAKQRHSIVKMDYETWMEWKKISTQQPDFDLEELAKEAMRKQKDAEPHANTQDDRQKKKQKT</sequence>
<evidence type="ECO:0000259" key="10">
    <source>
        <dbReference type="Pfam" id="PF15412"/>
    </source>
</evidence>
<feature type="compositionally biased region" description="Basic and acidic residues" evidence="8">
    <location>
        <begin position="287"/>
        <end position="310"/>
    </location>
</feature>
<dbReference type="GO" id="GO:0006310">
    <property type="term" value="P:DNA recombination"/>
    <property type="evidence" value="ECO:0007669"/>
    <property type="project" value="UniProtKB-UniRule"/>
</dbReference>
<gene>
    <name evidence="11" type="ORF">PPL_09047</name>
</gene>
<evidence type="ECO:0000256" key="5">
    <source>
        <dbReference type="ARBA" id="ARBA00023204"/>
    </source>
</evidence>
<keyword evidence="4 7" id="KW-0233">DNA recombination</keyword>
<dbReference type="GO" id="GO:0030915">
    <property type="term" value="C:Smc5-Smc6 complex"/>
    <property type="evidence" value="ECO:0007669"/>
    <property type="project" value="UniProtKB-UniRule"/>
</dbReference>
<organism evidence="11 12">
    <name type="scientific">Heterostelium pallidum (strain ATCC 26659 / Pp 5 / PN500)</name>
    <name type="common">Cellular slime mold</name>
    <name type="synonym">Polysphondylium pallidum</name>
    <dbReference type="NCBI Taxonomy" id="670386"/>
    <lineage>
        <taxon>Eukaryota</taxon>
        <taxon>Amoebozoa</taxon>
        <taxon>Evosea</taxon>
        <taxon>Eumycetozoa</taxon>
        <taxon>Dictyostelia</taxon>
        <taxon>Acytosteliales</taxon>
        <taxon>Acytosteliaceae</taxon>
        <taxon>Heterostelium</taxon>
    </lineage>
</organism>
<name>D3BKG6_HETP5</name>
<proteinExistence type="inferred from homology"/>
<evidence type="ECO:0000313" key="12">
    <source>
        <dbReference type="Proteomes" id="UP000001396"/>
    </source>
</evidence>
<feature type="domain" description="Nse4/EID protein Nse3/MAGE-binding" evidence="10">
    <location>
        <begin position="64"/>
        <end position="104"/>
    </location>
</feature>
<comment type="similarity">
    <text evidence="2 7">Belongs to the NSE4 family.</text>
</comment>
<dbReference type="Proteomes" id="UP000001396">
    <property type="component" value="Unassembled WGS sequence"/>
</dbReference>
<dbReference type="InterPro" id="IPR014854">
    <property type="entry name" value="Nse4_C"/>
</dbReference>
<reference evidence="11 12" key="1">
    <citation type="journal article" date="2011" name="Genome Res.">
        <title>Phylogeny-wide analysis of social amoeba genomes highlights ancient origins for complex intercellular communication.</title>
        <authorList>
            <person name="Heidel A.J."/>
            <person name="Lawal H.M."/>
            <person name="Felder M."/>
            <person name="Schilde C."/>
            <person name="Helps N.R."/>
            <person name="Tunggal B."/>
            <person name="Rivero F."/>
            <person name="John U."/>
            <person name="Schleicher M."/>
            <person name="Eichinger L."/>
            <person name="Platzer M."/>
            <person name="Noegel A.A."/>
            <person name="Schaap P."/>
            <person name="Gloeckner G."/>
        </authorList>
    </citation>
    <scope>NUCLEOTIDE SEQUENCE [LARGE SCALE GENOMIC DNA]</scope>
    <source>
        <strain evidence="12">ATCC 26659 / Pp 5 / PN500</strain>
    </source>
</reference>
<accession>D3BKG6</accession>
<dbReference type="PANTHER" id="PTHR16140:SF0">
    <property type="entry name" value="NON-STRUCTURAL MAINTENANCE OF CHROMOSOMES ELEMENT 4"/>
    <property type="match status" value="1"/>
</dbReference>
<keyword evidence="3 7" id="KW-0227">DNA damage</keyword>
<comment type="subunit">
    <text evidence="7">Component of the SMC5-SMC6 complex.</text>
</comment>
<dbReference type="Pfam" id="PF08743">
    <property type="entry name" value="Nse4_C"/>
    <property type="match status" value="1"/>
</dbReference>
<dbReference type="InterPro" id="IPR029225">
    <property type="entry name" value="Nse4_Nse3-bd"/>
</dbReference>
<dbReference type="STRING" id="670386.D3BKG6"/>
<evidence type="ECO:0000256" key="2">
    <source>
        <dbReference type="ARBA" id="ARBA00008997"/>
    </source>
</evidence>
<dbReference type="OMA" id="FMGINRT"/>
<evidence type="ECO:0000259" key="9">
    <source>
        <dbReference type="Pfam" id="PF08743"/>
    </source>
</evidence>
<dbReference type="InParanoid" id="D3BKG6"/>
<keyword evidence="12" id="KW-1185">Reference proteome</keyword>
<evidence type="ECO:0000256" key="6">
    <source>
        <dbReference type="ARBA" id="ARBA00023242"/>
    </source>
</evidence>
<feature type="domain" description="Non-structural maintenance of chromosome element 4 C-terminal" evidence="9">
    <location>
        <begin position="200"/>
        <end position="275"/>
    </location>
</feature>
<evidence type="ECO:0000256" key="7">
    <source>
        <dbReference type="RuleBase" id="RU365071"/>
    </source>
</evidence>
<keyword evidence="5 7" id="KW-0234">DNA repair</keyword>
<dbReference type="AlphaFoldDB" id="D3BKG6"/>
<keyword evidence="6 7" id="KW-0539">Nucleus</keyword>
<dbReference type="GO" id="GO:0005634">
    <property type="term" value="C:nucleus"/>
    <property type="evidence" value="ECO:0007669"/>
    <property type="project" value="UniProtKB-SubCell"/>
</dbReference>
<comment type="caution">
    <text evidence="11">The sequence shown here is derived from an EMBL/GenBank/DDBJ whole genome shotgun (WGS) entry which is preliminary data.</text>
</comment>
<dbReference type="EMBL" id="ADBJ01000038">
    <property type="protein sequence ID" value="EFA78396.1"/>
    <property type="molecule type" value="Genomic_DNA"/>
</dbReference>
<dbReference type="RefSeq" id="XP_020430521.1">
    <property type="nucleotide sequence ID" value="XM_020579846.1"/>
</dbReference>
<protein>
    <recommendedName>
        <fullName evidence="7">Non-structural maintenance of chromosomes element 4</fullName>
    </recommendedName>
</protein>
<comment type="function">
    <text evidence="7">Component of the SMC5-SMC6 complex, that promotes sister chromatid alignment after DNA damage and facilitates double-stranded DNA breaks (DSBs) repair via homologous recombination between sister chromatids.</text>
</comment>
<evidence type="ECO:0000256" key="1">
    <source>
        <dbReference type="ARBA" id="ARBA00004123"/>
    </source>
</evidence>
<dbReference type="GeneID" id="31364523"/>
<dbReference type="FunCoup" id="D3BKG6">
    <property type="interactions" value="360"/>
</dbReference>
<dbReference type="InterPro" id="IPR027786">
    <property type="entry name" value="Nse4/EID"/>
</dbReference>
<feature type="region of interest" description="Disordered" evidence="8">
    <location>
        <begin position="284"/>
        <end position="316"/>
    </location>
</feature>
<evidence type="ECO:0000256" key="8">
    <source>
        <dbReference type="SAM" id="MobiDB-lite"/>
    </source>
</evidence>
<evidence type="ECO:0000256" key="4">
    <source>
        <dbReference type="ARBA" id="ARBA00023172"/>
    </source>
</evidence>
<evidence type="ECO:0000256" key="3">
    <source>
        <dbReference type="ARBA" id="ARBA00022763"/>
    </source>
</evidence>
<evidence type="ECO:0000313" key="11">
    <source>
        <dbReference type="EMBL" id="EFA78396.1"/>
    </source>
</evidence>